<dbReference type="Proteomes" id="UP000006671">
    <property type="component" value="Unassembled WGS sequence"/>
</dbReference>
<gene>
    <name evidence="3" type="ORF">NAEGRDRAFT_53128</name>
</gene>
<dbReference type="KEGG" id="ngr:NAEGRDRAFT_53128"/>
<dbReference type="InParanoid" id="D2VXX0"/>
<name>D2VXX0_NAEGR</name>
<dbReference type="PANTHER" id="PTHR24104:SF25">
    <property type="entry name" value="PROTEIN LIN-41"/>
    <property type="match status" value="1"/>
</dbReference>
<dbReference type="GO" id="GO:0000209">
    <property type="term" value="P:protein polyubiquitination"/>
    <property type="evidence" value="ECO:0007669"/>
    <property type="project" value="TreeGrafter"/>
</dbReference>
<dbReference type="Gene3D" id="2.120.10.30">
    <property type="entry name" value="TolB, C-terminal domain"/>
    <property type="match status" value="2"/>
</dbReference>
<protein>
    <submittedName>
        <fullName evidence="3">Predicted protein</fullName>
    </submittedName>
</protein>
<dbReference type="GO" id="GO:0061630">
    <property type="term" value="F:ubiquitin protein ligase activity"/>
    <property type="evidence" value="ECO:0007669"/>
    <property type="project" value="TreeGrafter"/>
</dbReference>
<sequence>MRTKLLQNSHEFHTTNFKLVHTIGECKRKGSSEYLLNDPMGLKISKLMNWLLICDSGNKRVQIYDRFNFEYLYSIRMKTQPQYVEIEEWHDQCGYYADENSLLLYITCSNQVLIKMKVTVVMEENEKKLHVEELWNTRELLERNELSAEYGLFFERFNQEYLNSVLYVCDSTKRRIVMLNALDGSILNQLFLKRKEKFSSAVSILIDSKKKWILVSEMAGQRVKILDYKTRQLLHSLGKYGKELDEFSYPRGIFLEEKMNRLYVCDASNNRISLIDLDKLEFVEYFGGKNSNMEQVQLKTPTSVVIDDSTGTLLVSDNKLDQVFIFR</sequence>
<accession>D2VXX0</accession>
<dbReference type="EMBL" id="GG738908">
    <property type="protein sequence ID" value="EFC38364.1"/>
    <property type="molecule type" value="Genomic_DNA"/>
</dbReference>
<dbReference type="GO" id="GO:0043161">
    <property type="term" value="P:proteasome-mediated ubiquitin-dependent protein catabolic process"/>
    <property type="evidence" value="ECO:0007669"/>
    <property type="project" value="TreeGrafter"/>
</dbReference>
<dbReference type="GeneID" id="8858196"/>
<dbReference type="InterPro" id="IPR001258">
    <property type="entry name" value="NHL_repeat"/>
</dbReference>
<keyword evidence="1" id="KW-0677">Repeat</keyword>
<organism evidence="4">
    <name type="scientific">Naegleria gruberi</name>
    <name type="common">Amoeba</name>
    <dbReference type="NCBI Taxonomy" id="5762"/>
    <lineage>
        <taxon>Eukaryota</taxon>
        <taxon>Discoba</taxon>
        <taxon>Heterolobosea</taxon>
        <taxon>Tetramitia</taxon>
        <taxon>Eutetramitia</taxon>
        <taxon>Vahlkampfiidae</taxon>
        <taxon>Naegleria</taxon>
    </lineage>
</organism>
<evidence type="ECO:0000256" key="2">
    <source>
        <dbReference type="PROSITE-ProRule" id="PRU00504"/>
    </source>
</evidence>
<dbReference type="InterPro" id="IPR011042">
    <property type="entry name" value="6-blade_b-propeller_TolB-like"/>
</dbReference>
<dbReference type="SUPFAM" id="SSF63825">
    <property type="entry name" value="YWTD domain"/>
    <property type="match status" value="1"/>
</dbReference>
<feature type="repeat" description="NHL" evidence="2">
    <location>
        <begin position="234"/>
        <end position="278"/>
    </location>
</feature>
<reference evidence="3 4" key="1">
    <citation type="journal article" date="2010" name="Cell">
        <title>The genome of Naegleria gruberi illuminates early eukaryotic versatility.</title>
        <authorList>
            <person name="Fritz-Laylin L.K."/>
            <person name="Prochnik S.E."/>
            <person name="Ginger M.L."/>
            <person name="Dacks J.B."/>
            <person name="Carpenter M.L."/>
            <person name="Field M.C."/>
            <person name="Kuo A."/>
            <person name="Paredez A."/>
            <person name="Chapman J."/>
            <person name="Pham J."/>
            <person name="Shu S."/>
            <person name="Neupane R."/>
            <person name="Cipriano M."/>
            <person name="Mancuso J."/>
            <person name="Tu H."/>
            <person name="Salamov A."/>
            <person name="Lindquist E."/>
            <person name="Shapiro H."/>
            <person name="Lucas S."/>
            <person name="Grigoriev I.V."/>
            <person name="Cande W.Z."/>
            <person name="Fulton C."/>
            <person name="Rokhsar D.S."/>
            <person name="Dawson S.C."/>
        </authorList>
    </citation>
    <scope>NUCLEOTIDE SEQUENCE [LARGE SCALE GENOMIC DNA]</scope>
    <source>
        <strain evidence="3 4">NEG-M</strain>
    </source>
</reference>
<dbReference type="InterPro" id="IPR050952">
    <property type="entry name" value="TRIM-NHL_E3_ligases"/>
</dbReference>
<dbReference type="GO" id="GO:0008270">
    <property type="term" value="F:zinc ion binding"/>
    <property type="evidence" value="ECO:0007669"/>
    <property type="project" value="UniProtKB-KW"/>
</dbReference>
<evidence type="ECO:0000313" key="4">
    <source>
        <dbReference type="Proteomes" id="UP000006671"/>
    </source>
</evidence>
<dbReference type="PROSITE" id="PS51125">
    <property type="entry name" value="NHL"/>
    <property type="match status" value="1"/>
</dbReference>
<evidence type="ECO:0000313" key="3">
    <source>
        <dbReference type="EMBL" id="EFC38364.1"/>
    </source>
</evidence>
<proteinExistence type="predicted"/>
<dbReference type="PANTHER" id="PTHR24104">
    <property type="entry name" value="E3 UBIQUITIN-PROTEIN LIGASE NHLRC1-RELATED"/>
    <property type="match status" value="1"/>
</dbReference>
<dbReference type="VEuPathDB" id="AmoebaDB:NAEGRDRAFT_53128"/>
<evidence type="ECO:0000256" key="1">
    <source>
        <dbReference type="ARBA" id="ARBA00022737"/>
    </source>
</evidence>
<dbReference type="AlphaFoldDB" id="D2VXX0"/>
<dbReference type="RefSeq" id="XP_002671108.1">
    <property type="nucleotide sequence ID" value="XM_002671062.1"/>
</dbReference>
<keyword evidence="4" id="KW-1185">Reference proteome</keyword>